<feature type="coiled-coil region" evidence="7">
    <location>
        <begin position="257"/>
        <end position="291"/>
    </location>
</feature>
<keyword evidence="5" id="KW-0963">Cytoplasm</keyword>
<dbReference type="NCBIfam" id="NF001859">
    <property type="entry name" value="PRK00591.1"/>
    <property type="match status" value="1"/>
</dbReference>
<dbReference type="NCBIfam" id="TIGR00019">
    <property type="entry name" value="prfA"/>
    <property type="match status" value="1"/>
</dbReference>
<dbReference type="FunFam" id="3.30.70.1660:FF:000002">
    <property type="entry name" value="Peptide chain release factor 1"/>
    <property type="match status" value="1"/>
</dbReference>
<keyword evidence="10" id="KW-1185">Reference proteome</keyword>
<dbReference type="OrthoDB" id="9806673at2"/>
<protein>
    <recommendedName>
        <fullName evidence="5 6">Peptide chain release factor 1</fullName>
        <shortName evidence="5">RF-1</shortName>
    </recommendedName>
</protein>
<dbReference type="Proteomes" id="UP000185812">
    <property type="component" value="Unassembled WGS sequence"/>
</dbReference>
<comment type="function">
    <text evidence="1 5">Peptide chain release factor 1 directs the termination of translation in response to the peptide chain termination codons UAG and UAA.</text>
</comment>
<organism evidence="9 10">
    <name type="scientific">Rhodothermus profundi</name>
    <dbReference type="NCBI Taxonomy" id="633813"/>
    <lineage>
        <taxon>Bacteria</taxon>
        <taxon>Pseudomonadati</taxon>
        <taxon>Rhodothermota</taxon>
        <taxon>Rhodothermia</taxon>
        <taxon>Rhodothermales</taxon>
        <taxon>Rhodothermaceae</taxon>
        <taxon>Rhodothermus</taxon>
    </lineage>
</organism>
<feature type="modified residue" description="N5-methylglutamine" evidence="5">
    <location>
        <position position="235"/>
    </location>
</feature>
<comment type="subcellular location">
    <subcellularLocation>
        <location evidence="5">Cytoplasm</location>
    </subcellularLocation>
</comment>
<comment type="similarity">
    <text evidence="2 5">Belongs to the prokaryotic/mitochondrial release factor family.</text>
</comment>
<dbReference type="InterPro" id="IPR000352">
    <property type="entry name" value="Pep_chain_release_fac_I"/>
</dbReference>
<sequence>MIPKTPLEEIKRRYEEVTQALSDPAVAADPRRLAELGREHASLRAIVEAIEAYERLLAEAESLRELIRTESDPELVRMARHELEELEKRLPTVEEDLRLRLIPQDETDRRNAIVEIRAGTGGDEAALFAGDLFRMYNRYAERKGWKVEVLDASPGTVGGFKEVIFSLKGPDVYGTMKYESGVHRVQRVPATESQGRIHTSAASVVVLPEAEAVDVEIRPEDLRIDVFRASGPGGQHVNRTESAVRITHIPTGIVVSCQDEKSQHQNKEKALRILRARLYELEQERQRAERDAVRRASIKTGDRSAKIRTYNFPQDRVTDHRLEGELKNWPLHRIIEGELDELINALRTAEHAERLAQLKA</sequence>
<dbReference type="InterPro" id="IPR045853">
    <property type="entry name" value="Pep_chain_release_fac_I_sf"/>
</dbReference>
<name>A0A1M6Q656_9BACT</name>
<evidence type="ECO:0000313" key="9">
    <source>
        <dbReference type="EMBL" id="SHK15610.1"/>
    </source>
</evidence>
<evidence type="ECO:0000256" key="7">
    <source>
        <dbReference type="SAM" id="Coils"/>
    </source>
</evidence>
<reference evidence="10" key="1">
    <citation type="submission" date="2016-11" db="EMBL/GenBank/DDBJ databases">
        <authorList>
            <person name="Varghese N."/>
            <person name="Submissions S."/>
        </authorList>
    </citation>
    <scope>NUCLEOTIDE SEQUENCE [LARGE SCALE GENOMIC DNA]</scope>
    <source>
        <strain evidence="10">DSM 22212</strain>
    </source>
</reference>
<feature type="domain" description="Prokaryotic-type class I peptide chain release factors" evidence="8">
    <location>
        <begin position="228"/>
        <end position="244"/>
    </location>
</feature>
<dbReference type="GO" id="GO:0016149">
    <property type="term" value="F:translation release factor activity, codon specific"/>
    <property type="evidence" value="ECO:0007669"/>
    <property type="project" value="UniProtKB-UniRule"/>
</dbReference>
<evidence type="ECO:0000256" key="1">
    <source>
        <dbReference type="ARBA" id="ARBA00002986"/>
    </source>
</evidence>
<dbReference type="Gene3D" id="3.30.70.1660">
    <property type="match status" value="1"/>
</dbReference>
<evidence type="ECO:0000256" key="4">
    <source>
        <dbReference type="ARBA" id="ARBA00022917"/>
    </source>
</evidence>
<keyword evidence="4 5" id="KW-0648">Protein biosynthesis</keyword>
<evidence type="ECO:0000259" key="8">
    <source>
        <dbReference type="PROSITE" id="PS00745"/>
    </source>
</evidence>
<keyword evidence="7" id="KW-0175">Coiled coil</keyword>
<keyword evidence="3 5" id="KW-0488">Methylation</keyword>
<feature type="coiled-coil region" evidence="7">
    <location>
        <begin position="43"/>
        <end position="96"/>
    </location>
</feature>
<evidence type="ECO:0000256" key="2">
    <source>
        <dbReference type="ARBA" id="ARBA00010835"/>
    </source>
</evidence>
<evidence type="ECO:0000256" key="6">
    <source>
        <dbReference type="NCBIfam" id="TIGR00019"/>
    </source>
</evidence>
<dbReference type="InterPro" id="IPR004373">
    <property type="entry name" value="RF-1"/>
</dbReference>
<comment type="PTM">
    <text evidence="5">Methylated by PrmC. Methylation increases the termination efficiency of RF1.</text>
</comment>
<dbReference type="HAMAP" id="MF_00093">
    <property type="entry name" value="Rel_fac_1"/>
    <property type="match status" value="1"/>
</dbReference>
<dbReference type="GO" id="GO:0005737">
    <property type="term" value="C:cytoplasm"/>
    <property type="evidence" value="ECO:0007669"/>
    <property type="project" value="UniProtKB-SubCell"/>
</dbReference>
<evidence type="ECO:0000256" key="3">
    <source>
        <dbReference type="ARBA" id="ARBA00022481"/>
    </source>
</evidence>
<accession>A0A1M6Q656</accession>
<dbReference type="SUPFAM" id="SSF75620">
    <property type="entry name" value="Release factor"/>
    <property type="match status" value="1"/>
</dbReference>
<dbReference type="AlphaFoldDB" id="A0A1M6Q656"/>
<dbReference type="RefSeq" id="WP_072714338.1">
    <property type="nucleotide sequence ID" value="NZ_FRAU01000001.1"/>
</dbReference>
<dbReference type="SMART" id="SM00937">
    <property type="entry name" value="PCRF"/>
    <property type="match status" value="1"/>
</dbReference>
<evidence type="ECO:0000256" key="5">
    <source>
        <dbReference type="HAMAP-Rule" id="MF_00093"/>
    </source>
</evidence>
<dbReference type="Gene3D" id="6.10.140.1950">
    <property type="match status" value="1"/>
</dbReference>
<proteinExistence type="inferred from homology"/>
<gene>
    <name evidence="5" type="primary">prfA</name>
    <name evidence="9" type="ORF">SAMN04488087_0475</name>
</gene>
<evidence type="ECO:0000313" key="10">
    <source>
        <dbReference type="Proteomes" id="UP000185812"/>
    </source>
</evidence>
<dbReference type="Pfam" id="PF03462">
    <property type="entry name" value="PCRF"/>
    <property type="match status" value="1"/>
</dbReference>
<dbReference type="Pfam" id="PF00472">
    <property type="entry name" value="RF-1"/>
    <property type="match status" value="1"/>
</dbReference>
<dbReference type="PROSITE" id="PS00745">
    <property type="entry name" value="RF_PROK_I"/>
    <property type="match status" value="1"/>
</dbReference>
<dbReference type="PANTHER" id="PTHR43804:SF7">
    <property type="entry name" value="LD18447P"/>
    <property type="match status" value="1"/>
</dbReference>
<dbReference type="FunFam" id="3.30.160.20:FF:000004">
    <property type="entry name" value="Peptide chain release factor 1"/>
    <property type="match status" value="1"/>
</dbReference>
<dbReference type="InterPro" id="IPR005139">
    <property type="entry name" value="PCRF"/>
</dbReference>
<dbReference type="EMBL" id="FRAU01000001">
    <property type="protein sequence ID" value="SHK15610.1"/>
    <property type="molecule type" value="Genomic_DNA"/>
</dbReference>
<dbReference type="InterPro" id="IPR050057">
    <property type="entry name" value="Prokaryotic/Mito_RF"/>
</dbReference>
<dbReference type="STRING" id="633813.SAMN04488087_0475"/>
<dbReference type="Gene3D" id="3.30.160.20">
    <property type="match status" value="1"/>
</dbReference>
<dbReference type="PANTHER" id="PTHR43804">
    <property type="entry name" value="LD18447P"/>
    <property type="match status" value="1"/>
</dbReference>